<reference evidence="1" key="1">
    <citation type="journal article" date="2020" name="mSystems">
        <title>Genome- and Community-Level Interaction Insights into Carbon Utilization and Element Cycling Functions of Hydrothermarchaeota in Hydrothermal Sediment.</title>
        <authorList>
            <person name="Zhou Z."/>
            <person name="Liu Y."/>
            <person name="Xu W."/>
            <person name="Pan J."/>
            <person name="Luo Z.H."/>
            <person name="Li M."/>
        </authorList>
    </citation>
    <scope>NUCLEOTIDE SEQUENCE [LARGE SCALE GENOMIC DNA]</scope>
    <source>
        <strain evidence="1">SpSt-479</strain>
    </source>
</reference>
<name>A0A7V2ZKD4_9BACT</name>
<accession>A0A7V2ZKD4</accession>
<organism evidence="1">
    <name type="scientific">Ignavibacterium album</name>
    <dbReference type="NCBI Taxonomy" id="591197"/>
    <lineage>
        <taxon>Bacteria</taxon>
        <taxon>Pseudomonadati</taxon>
        <taxon>Ignavibacteriota</taxon>
        <taxon>Ignavibacteria</taxon>
        <taxon>Ignavibacteriales</taxon>
        <taxon>Ignavibacteriaceae</taxon>
        <taxon>Ignavibacterium</taxon>
    </lineage>
</organism>
<proteinExistence type="predicted"/>
<dbReference type="AlphaFoldDB" id="A0A7V2ZKD4"/>
<evidence type="ECO:0008006" key="2">
    <source>
        <dbReference type="Google" id="ProtNLM"/>
    </source>
</evidence>
<protein>
    <recommendedName>
        <fullName evidence="2">Lipoprotein</fullName>
    </recommendedName>
</protein>
<dbReference type="PROSITE" id="PS51257">
    <property type="entry name" value="PROKAR_LIPOPROTEIN"/>
    <property type="match status" value="1"/>
</dbReference>
<evidence type="ECO:0000313" key="1">
    <source>
        <dbReference type="EMBL" id="HFI91597.1"/>
    </source>
</evidence>
<sequence length="242" mass="27658">MIQKLIITVSLIALLFSIYSCNSDEPTRFTEIRLVPIEKIDSIITTQTQIIVKATYTTPDPCWTFYKSEIINNDTTIILKVYAKYEGLNCPQVVSSITHIDTIYLSSAGFKKLRFWQNDSLYKDTTVVFASNYNITFPDFFVERGSDTDSSYISFRGRKIHPYLFEVEGTGWGIIETGILLEKISQPQKLFFQLMGECGTVLTQTWNKTSRTQIITADILDTVNTLAFTNLFRNTDTINVSR</sequence>
<dbReference type="EMBL" id="DSUJ01000008">
    <property type="protein sequence ID" value="HFI91597.1"/>
    <property type="molecule type" value="Genomic_DNA"/>
</dbReference>
<gene>
    <name evidence="1" type="ORF">ENS31_08740</name>
</gene>
<comment type="caution">
    <text evidence="1">The sequence shown here is derived from an EMBL/GenBank/DDBJ whole genome shotgun (WGS) entry which is preliminary data.</text>
</comment>